<dbReference type="AlphaFoldDB" id="W9X7U4"/>
<dbReference type="HOGENOM" id="CLU_1199693_0_0_1"/>
<keyword evidence="2" id="KW-1185">Reference proteome</keyword>
<protein>
    <submittedName>
        <fullName evidence="1">Uncharacterized protein</fullName>
    </submittedName>
</protein>
<comment type="caution">
    <text evidence="1">The sequence shown here is derived from an EMBL/GenBank/DDBJ whole genome shotgun (WGS) entry which is preliminary data.</text>
</comment>
<reference evidence="1 2" key="1">
    <citation type="submission" date="2013-03" db="EMBL/GenBank/DDBJ databases">
        <title>The Genome Sequence of Cladophialophora psammophila CBS 110553.</title>
        <authorList>
            <consortium name="The Broad Institute Genomics Platform"/>
            <person name="Cuomo C."/>
            <person name="de Hoog S."/>
            <person name="Gorbushina A."/>
            <person name="Walker B."/>
            <person name="Young S.K."/>
            <person name="Zeng Q."/>
            <person name="Gargeya S."/>
            <person name="Fitzgerald M."/>
            <person name="Haas B."/>
            <person name="Abouelleil A."/>
            <person name="Allen A.W."/>
            <person name="Alvarado L."/>
            <person name="Arachchi H.M."/>
            <person name="Berlin A.M."/>
            <person name="Chapman S.B."/>
            <person name="Gainer-Dewar J."/>
            <person name="Goldberg J."/>
            <person name="Griggs A."/>
            <person name="Gujja S."/>
            <person name="Hansen M."/>
            <person name="Howarth C."/>
            <person name="Imamovic A."/>
            <person name="Ireland A."/>
            <person name="Larimer J."/>
            <person name="McCowan C."/>
            <person name="Murphy C."/>
            <person name="Pearson M."/>
            <person name="Poon T.W."/>
            <person name="Priest M."/>
            <person name="Roberts A."/>
            <person name="Saif S."/>
            <person name="Shea T."/>
            <person name="Sisk P."/>
            <person name="Sykes S."/>
            <person name="Wortman J."/>
            <person name="Nusbaum C."/>
            <person name="Birren B."/>
        </authorList>
    </citation>
    <scope>NUCLEOTIDE SEQUENCE [LARGE SCALE GENOMIC DNA]</scope>
    <source>
        <strain evidence="1 2">CBS 110553</strain>
    </source>
</reference>
<proteinExistence type="predicted"/>
<organism evidence="1 2">
    <name type="scientific">Cladophialophora psammophila CBS 110553</name>
    <dbReference type="NCBI Taxonomy" id="1182543"/>
    <lineage>
        <taxon>Eukaryota</taxon>
        <taxon>Fungi</taxon>
        <taxon>Dikarya</taxon>
        <taxon>Ascomycota</taxon>
        <taxon>Pezizomycotina</taxon>
        <taxon>Eurotiomycetes</taxon>
        <taxon>Chaetothyriomycetidae</taxon>
        <taxon>Chaetothyriales</taxon>
        <taxon>Herpotrichiellaceae</taxon>
        <taxon>Cladophialophora</taxon>
    </lineage>
</organism>
<evidence type="ECO:0000313" key="1">
    <source>
        <dbReference type="EMBL" id="EXJ72986.1"/>
    </source>
</evidence>
<evidence type="ECO:0000313" key="2">
    <source>
        <dbReference type="Proteomes" id="UP000019471"/>
    </source>
</evidence>
<name>W9X7U4_9EURO</name>
<dbReference type="EMBL" id="AMGX01000005">
    <property type="protein sequence ID" value="EXJ72986.1"/>
    <property type="molecule type" value="Genomic_DNA"/>
</dbReference>
<dbReference type="Proteomes" id="UP000019471">
    <property type="component" value="Unassembled WGS sequence"/>
</dbReference>
<dbReference type="RefSeq" id="XP_007742933.1">
    <property type="nucleotide sequence ID" value="XM_007744743.1"/>
</dbReference>
<sequence length="231" mass="26655">MATLLFSMRCFKEAFDILYLITHKLNNFMGEQIDVCTHVLFFAISCARSAETPLQNVASKEIAEQLEDWMEKIQSYLGSDQVCHMRSLLQIGMDGLKDETLEQAAYWAAVTTVSPSWVAIFPMWIEGTQLSLRAFLDFFYLSPDIQTTMLLALDWMERCLRWRRPELERLLRHYWLPDVANTTSLAQTLVYWLLEGHVLGASPFWSKVTALPPFRGTAGFYGGFMGKLWCR</sequence>
<gene>
    <name evidence="1" type="ORF">A1O5_04135</name>
</gene>
<dbReference type="OrthoDB" id="4154058at2759"/>
<accession>W9X7U4</accession>
<dbReference type="GeneID" id="19188860"/>